<keyword evidence="3" id="KW-1185">Reference proteome</keyword>
<feature type="domain" description="Peptidoglycan binding-like" evidence="1">
    <location>
        <begin position="144"/>
        <end position="195"/>
    </location>
</feature>
<dbReference type="Pfam" id="PF01471">
    <property type="entry name" value="PG_binding_1"/>
    <property type="match status" value="1"/>
</dbReference>
<gene>
    <name evidence="2" type="ORF">ACX27_11745</name>
</gene>
<name>A0A0M3V568_9NOSO</name>
<dbReference type="Gene3D" id="1.10.101.10">
    <property type="entry name" value="PGBD-like superfamily/PGBD"/>
    <property type="match status" value="1"/>
</dbReference>
<sequence>MSDIVLLMTGVLIVKQPTPSHINQQPVIQLDNGVQKTPQGQSSQVDLDKQNTPSEFIQLQEKHQATLVAFNSNSEKNLVKKTDKKPTKDLYSVSEFKNFQPVNIKFPRPQRLIAQKLSDDELLLARSTRLGSRTVPNLRFGNSGLAVRVLQKLLIANGYTIRVDGVYGALTESAVKAFQNRRNINVDGIVGPRTWFHLTR</sequence>
<dbReference type="KEGG" id="npz:ACX27_11745"/>
<evidence type="ECO:0000313" key="2">
    <source>
        <dbReference type="EMBL" id="ALF53363.1"/>
    </source>
</evidence>
<dbReference type="InterPro" id="IPR036366">
    <property type="entry name" value="PGBDSf"/>
</dbReference>
<dbReference type="PATRIC" id="fig|224013.5.peg.2846"/>
<protein>
    <submittedName>
        <fullName evidence="2">Peptidoglycan-binding protein</fullName>
    </submittedName>
</protein>
<accession>A0A0M3V568</accession>
<dbReference type="InterPro" id="IPR002477">
    <property type="entry name" value="Peptidoglycan-bd-like"/>
</dbReference>
<reference evidence="3" key="1">
    <citation type="submission" date="2015-07" db="EMBL/GenBank/DDBJ databases">
        <title>Genome Of Nitrogen-Fixing Cyanobacterium Nostoc piscinale CENA21 From Solimoes/Amazon River Floodplain Sediments And Comparative Genomics To Uncover Biosynthetic Natural Products Potential.</title>
        <authorList>
            <person name="Leao T.F."/>
            <person name="Leao P.N."/>
            <person name="Guimaraes P.I."/>
            <person name="de Melo A.G.C."/>
            <person name="Ramos R.T.J."/>
            <person name="Silva A."/>
            <person name="Fiore M.F."/>
            <person name="Schneider M.P.C."/>
        </authorList>
    </citation>
    <scope>NUCLEOTIDE SEQUENCE [LARGE SCALE GENOMIC DNA]</scope>
    <source>
        <strain evidence="3">CENA21</strain>
    </source>
</reference>
<proteinExistence type="predicted"/>
<evidence type="ECO:0000259" key="1">
    <source>
        <dbReference type="Pfam" id="PF01471"/>
    </source>
</evidence>
<evidence type="ECO:0000313" key="3">
    <source>
        <dbReference type="Proteomes" id="UP000062645"/>
    </source>
</evidence>
<organism evidence="2 3">
    <name type="scientific">Nostoc piscinale CENA21</name>
    <dbReference type="NCBI Taxonomy" id="224013"/>
    <lineage>
        <taxon>Bacteria</taxon>
        <taxon>Bacillati</taxon>
        <taxon>Cyanobacteriota</taxon>
        <taxon>Cyanophyceae</taxon>
        <taxon>Nostocales</taxon>
        <taxon>Nostocaceae</taxon>
        <taxon>Nostoc</taxon>
    </lineage>
</organism>
<reference evidence="2 3" key="2">
    <citation type="journal article" date="2016" name="Genome Announc.">
        <title>Draft Genome Sequence of the N2-Fixing Cyanobacterium Nostoc piscinale CENA21, Isolated from the Brazilian Amazon Floodplain.</title>
        <authorList>
            <person name="Leao T."/>
            <person name="Guimaraes P.I."/>
            <person name="de Melo A.G."/>
            <person name="Ramos R.T."/>
            <person name="Leao P.N."/>
            <person name="Silva A."/>
            <person name="Fiore M.F."/>
            <person name="Schneider M.P."/>
        </authorList>
    </citation>
    <scope>NUCLEOTIDE SEQUENCE [LARGE SCALE GENOMIC DNA]</scope>
    <source>
        <strain evidence="2 3">CENA21</strain>
    </source>
</reference>
<dbReference type="InterPro" id="IPR036365">
    <property type="entry name" value="PGBD-like_sf"/>
</dbReference>
<dbReference type="Proteomes" id="UP000062645">
    <property type="component" value="Chromosome"/>
</dbReference>
<dbReference type="EMBL" id="CP012036">
    <property type="protein sequence ID" value="ALF53363.1"/>
    <property type="molecule type" value="Genomic_DNA"/>
</dbReference>
<dbReference type="AlphaFoldDB" id="A0A0M3V568"/>
<dbReference type="STRING" id="224013.ACX27_11745"/>
<dbReference type="RefSeq" id="WP_062292379.1">
    <property type="nucleotide sequence ID" value="NZ_CP012036.1"/>
</dbReference>
<dbReference type="SUPFAM" id="SSF47090">
    <property type="entry name" value="PGBD-like"/>
    <property type="match status" value="1"/>
</dbReference>